<proteinExistence type="predicted"/>
<evidence type="ECO:0000313" key="1">
    <source>
        <dbReference type="EMBL" id="KDO65536.1"/>
    </source>
</evidence>
<accession>A0A067FQR1</accession>
<dbReference type="SMR" id="A0A067FQR1"/>
<dbReference type="Proteomes" id="UP000027120">
    <property type="component" value="Unassembled WGS sequence"/>
</dbReference>
<evidence type="ECO:0000313" key="2">
    <source>
        <dbReference type="Proteomes" id="UP000027120"/>
    </source>
</evidence>
<keyword evidence="2" id="KW-1185">Reference proteome</keyword>
<protein>
    <submittedName>
        <fullName evidence="1">Uncharacterized protein</fullName>
    </submittedName>
</protein>
<sequence>MLNLGGCEILKSLPAEIFLLELLKKLNFSGCSKLKRLPESRVLIRCGCKRLKSLPSSICQLKPLQVLNLHGSSNLHRLPDEHSIPNKNLNYSERLQSRPKLPSNLEWLLAHRCTALESGLIFSISYESPLRHFDLSGDFKLDRNEVRGIVEDALQDMQLLAAARWKQ</sequence>
<dbReference type="PANTHER" id="PTHR16083">
    <property type="entry name" value="LEUCINE RICH REPEAT CONTAINING PROTEIN"/>
    <property type="match status" value="1"/>
</dbReference>
<dbReference type="AlphaFoldDB" id="A0A067FQR1"/>
<feature type="non-terminal residue" evidence="1">
    <location>
        <position position="167"/>
    </location>
</feature>
<dbReference type="EMBL" id="KK784902">
    <property type="protein sequence ID" value="KDO65536.1"/>
    <property type="molecule type" value="Genomic_DNA"/>
</dbReference>
<dbReference type="PANTHER" id="PTHR16083:SF25">
    <property type="entry name" value="C-JID DOMAIN-CONTAINING PROTEIN"/>
    <property type="match status" value="1"/>
</dbReference>
<dbReference type="InterPro" id="IPR032675">
    <property type="entry name" value="LRR_dom_sf"/>
</dbReference>
<gene>
    <name evidence="1" type="ORF">CISIN_1g045006mg</name>
</gene>
<dbReference type="Gene3D" id="3.80.10.10">
    <property type="entry name" value="Ribonuclease Inhibitor"/>
    <property type="match status" value="1"/>
</dbReference>
<reference evidence="1 2" key="1">
    <citation type="submission" date="2014-04" db="EMBL/GenBank/DDBJ databases">
        <authorList>
            <consortium name="International Citrus Genome Consortium"/>
            <person name="Gmitter F."/>
            <person name="Chen C."/>
            <person name="Farmerie W."/>
            <person name="Harkins T."/>
            <person name="Desany B."/>
            <person name="Mohiuddin M."/>
            <person name="Kodira C."/>
            <person name="Borodovsky M."/>
            <person name="Lomsadze A."/>
            <person name="Burns P."/>
            <person name="Jenkins J."/>
            <person name="Prochnik S."/>
            <person name="Shu S."/>
            <person name="Chapman J."/>
            <person name="Pitluck S."/>
            <person name="Schmutz J."/>
            <person name="Rokhsar D."/>
        </authorList>
    </citation>
    <scope>NUCLEOTIDE SEQUENCE</scope>
</reference>
<organism evidence="1 2">
    <name type="scientific">Citrus sinensis</name>
    <name type="common">Sweet orange</name>
    <name type="synonym">Citrus aurantium var. sinensis</name>
    <dbReference type="NCBI Taxonomy" id="2711"/>
    <lineage>
        <taxon>Eukaryota</taxon>
        <taxon>Viridiplantae</taxon>
        <taxon>Streptophyta</taxon>
        <taxon>Embryophyta</taxon>
        <taxon>Tracheophyta</taxon>
        <taxon>Spermatophyta</taxon>
        <taxon>Magnoliopsida</taxon>
        <taxon>eudicotyledons</taxon>
        <taxon>Gunneridae</taxon>
        <taxon>Pentapetalae</taxon>
        <taxon>rosids</taxon>
        <taxon>malvids</taxon>
        <taxon>Sapindales</taxon>
        <taxon>Rutaceae</taxon>
        <taxon>Aurantioideae</taxon>
        <taxon>Citrus</taxon>
    </lineage>
</organism>
<name>A0A067FQR1_CITSI</name>
<dbReference type="SUPFAM" id="SSF52047">
    <property type="entry name" value="RNI-like"/>
    <property type="match status" value="1"/>
</dbReference>